<evidence type="ECO:0000256" key="3">
    <source>
        <dbReference type="ARBA" id="ARBA00023082"/>
    </source>
</evidence>
<dbReference type="CDD" id="cd06171">
    <property type="entry name" value="Sigma70_r4"/>
    <property type="match status" value="1"/>
</dbReference>
<keyword evidence="5" id="KW-0804">Transcription</keyword>
<dbReference type="RefSeq" id="WP_324181952.1">
    <property type="nucleotide sequence ID" value="NZ_BAABAW010000006.1"/>
</dbReference>
<keyword evidence="2" id="KW-0805">Transcription regulation</keyword>
<comment type="similarity">
    <text evidence="1">Belongs to the sigma-70 factor family. ECF subfamily.</text>
</comment>
<sequence>MNTKKVHKVFDSLLVSQYQSGNKKAITLLVKRWHIKLCRHAYWYTQDKEVAKDVVQDSWNKILRKINTLKDPNSFGSWALTIVTRNAMDWQRKHKKELKSLNSYYNENKTTIAAKGNIGKTELLSILSRSIKQLSINHQIVLNLFYLEEYTIKEISEILNISTGTVKSRLFTARENLKIIVKDRNYEK</sequence>
<evidence type="ECO:0000313" key="8">
    <source>
        <dbReference type="EMBL" id="MEB3347928.1"/>
    </source>
</evidence>
<evidence type="ECO:0000259" key="6">
    <source>
        <dbReference type="Pfam" id="PF04542"/>
    </source>
</evidence>
<evidence type="ECO:0000256" key="2">
    <source>
        <dbReference type="ARBA" id="ARBA00023015"/>
    </source>
</evidence>
<comment type="caution">
    <text evidence="8">The sequence shown here is derived from an EMBL/GenBank/DDBJ whole genome shotgun (WGS) entry which is preliminary data.</text>
</comment>
<feature type="domain" description="RNA polymerase sigma-70 region 2" evidence="6">
    <location>
        <begin position="29"/>
        <end position="96"/>
    </location>
</feature>
<keyword evidence="4" id="KW-0238">DNA-binding</keyword>
<dbReference type="InterPro" id="IPR013324">
    <property type="entry name" value="RNA_pol_sigma_r3/r4-like"/>
</dbReference>
<evidence type="ECO:0000256" key="4">
    <source>
        <dbReference type="ARBA" id="ARBA00023125"/>
    </source>
</evidence>
<dbReference type="EMBL" id="JAYKLX010000011">
    <property type="protein sequence ID" value="MEB3347928.1"/>
    <property type="molecule type" value="Genomic_DNA"/>
</dbReference>
<dbReference type="InterPro" id="IPR039425">
    <property type="entry name" value="RNA_pol_sigma-70-like"/>
</dbReference>
<accession>A0ABU6A1G9</accession>
<evidence type="ECO:0000259" key="7">
    <source>
        <dbReference type="Pfam" id="PF08281"/>
    </source>
</evidence>
<keyword evidence="9" id="KW-1185">Reference proteome</keyword>
<dbReference type="SUPFAM" id="SSF88946">
    <property type="entry name" value="Sigma2 domain of RNA polymerase sigma factors"/>
    <property type="match status" value="1"/>
</dbReference>
<dbReference type="Pfam" id="PF04542">
    <property type="entry name" value="Sigma70_r2"/>
    <property type="match status" value="1"/>
</dbReference>
<dbReference type="InterPro" id="IPR007627">
    <property type="entry name" value="RNA_pol_sigma70_r2"/>
</dbReference>
<dbReference type="NCBIfam" id="TIGR02937">
    <property type="entry name" value="sigma70-ECF"/>
    <property type="match status" value="1"/>
</dbReference>
<keyword evidence="3" id="KW-0731">Sigma factor</keyword>
<dbReference type="InterPro" id="IPR036388">
    <property type="entry name" value="WH-like_DNA-bd_sf"/>
</dbReference>
<gene>
    <name evidence="8" type="ORF">U6A24_20805</name>
</gene>
<dbReference type="Gene3D" id="1.10.1740.10">
    <property type="match status" value="1"/>
</dbReference>
<dbReference type="Pfam" id="PF08281">
    <property type="entry name" value="Sigma70_r4_2"/>
    <property type="match status" value="1"/>
</dbReference>
<dbReference type="InterPro" id="IPR014284">
    <property type="entry name" value="RNA_pol_sigma-70_dom"/>
</dbReference>
<dbReference type="PANTHER" id="PTHR43133:SF8">
    <property type="entry name" value="RNA POLYMERASE SIGMA FACTOR HI_1459-RELATED"/>
    <property type="match status" value="1"/>
</dbReference>
<proteinExistence type="inferred from homology"/>
<organism evidence="8 9">
    <name type="scientific">Aquimarina gracilis</name>
    <dbReference type="NCBI Taxonomy" id="874422"/>
    <lineage>
        <taxon>Bacteria</taxon>
        <taxon>Pseudomonadati</taxon>
        <taxon>Bacteroidota</taxon>
        <taxon>Flavobacteriia</taxon>
        <taxon>Flavobacteriales</taxon>
        <taxon>Flavobacteriaceae</taxon>
        <taxon>Aquimarina</taxon>
    </lineage>
</organism>
<name>A0ABU6A1G9_9FLAO</name>
<dbReference type="Gene3D" id="1.10.10.10">
    <property type="entry name" value="Winged helix-like DNA-binding domain superfamily/Winged helix DNA-binding domain"/>
    <property type="match status" value="1"/>
</dbReference>
<feature type="domain" description="RNA polymerase sigma factor 70 region 4 type 2" evidence="7">
    <location>
        <begin position="127"/>
        <end position="177"/>
    </location>
</feature>
<dbReference type="Proteomes" id="UP001327027">
    <property type="component" value="Unassembled WGS sequence"/>
</dbReference>
<reference evidence="8 9" key="1">
    <citation type="journal article" date="2013" name="Int. J. Syst. Evol. Microbiol.">
        <title>Aquimarina gracilis sp. nov., isolated from the gut microflora of a mussel, Mytilus coruscus, and emended description of Aquimarina spongiae.</title>
        <authorList>
            <person name="Park S.C."/>
            <person name="Choe H.N."/>
            <person name="Baik K.S."/>
            <person name="Seong C.N."/>
        </authorList>
    </citation>
    <scope>NUCLEOTIDE SEQUENCE [LARGE SCALE GENOMIC DNA]</scope>
    <source>
        <strain evidence="8 9">PSC32</strain>
    </source>
</reference>
<protein>
    <submittedName>
        <fullName evidence="8">RNA polymerase sigma factor</fullName>
    </submittedName>
</protein>
<dbReference type="PANTHER" id="PTHR43133">
    <property type="entry name" value="RNA POLYMERASE ECF-TYPE SIGMA FACTO"/>
    <property type="match status" value="1"/>
</dbReference>
<evidence type="ECO:0000256" key="1">
    <source>
        <dbReference type="ARBA" id="ARBA00010641"/>
    </source>
</evidence>
<evidence type="ECO:0000313" key="9">
    <source>
        <dbReference type="Proteomes" id="UP001327027"/>
    </source>
</evidence>
<dbReference type="InterPro" id="IPR013325">
    <property type="entry name" value="RNA_pol_sigma_r2"/>
</dbReference>
<evidence type="ECO:0000256" key="5">
    <source>
        <dbReference type="ARBA" id="ARBA00023163"/>
    </source>
</evidence>
<dbReference type="SUPFAM" id="SSF88659">
    <property type="entry name" value="Sigma3 and sigma4 domains of RNA polymerase sigma factors"/>
    <property type="match status" value="1"/>
</dbReference>
<dbReference type="InterPro" id="IPR013249">
    <property type="entry name" value="RNA_pol_sigma70_r4_t2"/>
</dbReference>